<dbReference type="InterPro" id="IPR011124">
    <property type="entry name" value="Znf_CW"/>
</dbReference>
<gene>
    <name evidence="6" type="ORF">LSCM4_02425</name>
</gene>
<feature type="compositionally biased region" description="Low complexity" evidence="4">
    <location>
        <begin position="708"/>
        <end position="723"/>
    </location>
</feature>
<feature type="compositionally biased region" description="Basic and acidic residues" evidence="4">
    <location>
        <begin position="151"/>
        <end position="168"/>
    </location>
</feature>
<evidence type="ECO:0000313" key="7">
    <source>
        <dbReference type="Proteomes" id="UP000674143"/>
    </source>
</evidence>
<evidence type="ECO:0000256" key="2">
    <source>
        <dbReference type="ARBA" id="ARBA00022771"/>
    </source>
</evidence>
<keyword evidence="1" id="KW-0479">Metal-binding</keyword>
<feature type="compositionally biased region" description="Polar residues" evidence="4">
    <location>
        <begin position="27"/>
        <end position="45"/>
    </location>
</feature>
<dbReference type="EMBL" id="JAFHLR010000033">
    <property type="protein sequence ID" value="KAG5469030.1"/>
    <property type="molecule type" value="Genomic_DNA"/>
</dbReference>
<proteinExistence type="predicted"/>
<protein>
    <recommendedName>
        <fullName evidence="5">CW-type domain-containing protein</fullName>
    </recommendedName>
</protein>
<dbReference type="Gene3D" id="3.30.40.100">
    <property type="match status" value="1"/>
</dbReference>
<feature type="compositionally biased region" description="Polar residues" evidence="4">
    <location>
        <begin position="819"/>
        <end position="828"/>
    </location>
</feature>
<evidence type="ECO:0000256" key="3">
    <source>
        <dbReference type="ARBA" id="ARBA00022833"/>
    </source>
</evidence>
<name>A0A836H293_9TRYP</name>
<evidence type="ECO:0000256" key="4">
    <source>
        <dbReference type="SAM" id="MobiDB-lite"/>
    </source>
</evidence>
<dbReference type="GO" id="GO:0008270">
    <property type="term" value="F:zinc ion binding"/>
    <property type="evidence" value="ECO:0007669"/>
    <property type="project" value="UniProtKB-KW"/>
</dbReference>
<dbReference type="Proteomes" id="UP000674143">
    <property type="component" value="Unassembled WGS sequence"/>
</dbReference>
<dbReference type="RefSeq" id="XP_067060007.1">
    <property type="nucleotide sequence ID" value="XM_067204455.1"/>
</dbReference>
<feature type="region of interest" description="Disordered" evidence="4">
    <location>
        <begin position="657"/>
        <end position="830"/>
    </location>
</feature>
<accession>A0A836H293</accession>
<feature type="region of interest" description="Disordered" evidence="4">
    <location>
        <begin position="196"/>
        <end position="225"/>
    </location>
</feature>
<reference evidence="7" key="1">
    <citation type="journal article" date="2021" name="Microbiol. Resour. Announc.">
        <title>LGAAP: Leishmaniinae Genome Assembly and Annotation Pipeline.</title>
        <authorList>
            <person name="Almutairi H."/>
            <person name="Urbaniak M.D."/>
            <person name="Bates M.D."/>
            <person name="Jariyapan N."/>
            <person name="Kwakye-Nuako G."/>
            <person name="Thomaz-Soccol V."/>
            <person name="Al-Salem W.S."/>
            <person name="Dillon R.J."/>
            <person name="Bates P.A."/>
            <person name="Gatherer D."/>
        </authorList>
    </citation>
    <scope>NUCLEOTIDE SEQUENCE [LARGE SCALE GENOMIC DNA]</scope>
</reference>
<feature type="compositionally biased region" description="Low complexity" evidence="4">
    <location>
        <begin position="789"/>
        <end position="801"/>
    </location>
</feature>
<dbReference type="PROSITE" id="PS51050">
    <property type="entry name" value="ZF_CW"/>
    <property type="match status" value="1"/>
</dbReference>
<feature type="compositionally biased region" description="Basic and acidic residues" evidence="4">
    <location>
        <begin position="903"/>
        <end position="916"/>
    </location>
</feature>
<dbReference type="Pfam" id="PF07496">
    <property type="entry name" value="zf-CW"/>
    <property type="match status" value="1"/>
</dbReference>
<dbReference type="SMR" id="A0A836H293"/>
<dbReference type="KEGG" id="loi:92358389"/>
<dbReference type="GeneID" id="92358389"/>
<organism evidence="6 7">
    <name type="scientific">Leishmania orientalis</name>
    <dbReference type="NCBI Taxonomy" id="2249476"/>
    <lineage>
        <taxon>Eukaryota</taxon>
        <taxon>Discoba</taxon>
        <taxon>Euglenozoa</taxon>
        <taxon>Kinetoplastea</taxon>
        <taxon>Metakinetoplastina</taxon>
        <taxon>Trypanosomatida</taxon>
        <taxon>Trypanosomatidae</taxon>
        <taxon>Leishmaniinae</taxon>
        <taxon>Leishmania</taxon>
    </lineage>
</organism>
<feature type="compositionally biased region" description="Low complexity" evidence="4">
    <location>
        <begin position="890"/>
        <end position="900"/>
    </location>
</feature>
<feature type="compositionally biased region" description="Basic and acidic residues" evidence="4">
    <location>
        <begin position="387"/>
        <end position="397"/>
    </location>
</feature>
<dbReference type="AlphaFoldDB" id="A0A836H293"/>
<feature type="domain" description="CW-type" evidence="5">
    <location>
        <begin position="919"/>
        <end position="972"/>
    </location>
</feature>
<feature type="region of interest" description="Disordered" evidence="4">
    <location>
        <begin position="1"/>
        <end position="50"/>
    </location>
</feature>
<feature type="region of interest" description="Disordered" evidence="4">
    <location>
        <begin position="870"/>
        <end position="916"/>
    </location>
</feature>
<comment type="caution">
    <text evidence="6">The sequence shown here is derived from an EMBL/GenBank/DDBJ whole genome shotgun (WGS) entry which is preliminary data.</text>
</comment>
<reference evidence="7" key="2">
    <citation type="journal article" date="2021" name="Sci. Data">
        <title>Chromosome-scale genome sequencing, assembly and annotation of six genomes from subfamily Leishmaniinae.</title>
        <authorList>
            <person name="Almutairi H."/>
            <person name="Urbaniak M.D."/>
            <person name="Bates M.D."/>
            <person name="Jariyapan N."/>
            <person name="Kwakye-Nuako G."/>
            <person name="Thomaz Soccol V."/>
            <person name="Al-Salem W.S."/>
            <person name="Dillon R.J."/>
            <person name="Bates P.A."/>
            <person name="Gatherer D."/>
        </authorList>
    </citation>
    <scope>NUCLEOTIDE SEQUENCE [LARGE SCALE GENOMIC DNA]</scope>
</reference>
<keyword evidence="7" id="KW-1185">Reference proteome</keyword>
<feature type="region of interest" description="Disordered" evidence="4">
    <location>
        <begin position="377"/>
        <end position="406"/>
    </location>
</feature>
<keyword evidence="3" id="KW-0862">Zinc</keyword>
<feature type="region of interest" description="Disordered" evidence="4">
    <location>
        <begin position="132"/>
        <end position="176"/>
    </location>
</feature>
<evidence type="ECO:0000256" key="1">
    <source>
        <dbReference type="ARBA" id="ARBA00022723"/>
    </source>
</evidence>
<evidence type="ECO:0000313" key="6">
    <source>
        <dbReference type="EMBL" id="KAG5469030.1"/>
    </source>
</evidence>
<keyword evidence="2" id="KW-0863">Zinc-finger</keyword>
<sequence>MAGNAEVAAMKSVSPQAERSPAASPTRVPTSTVAGATIGASSPSASHEVPTEPRYIRLPDVLYALRHRYPSVTESVFLECTRCHQWVAVPVLREIPNEIASAVVSSSAVGLDSISDRTGYCGPLRHTHQDVLRRREDLANDTGTPQWRSRRLQEKQNHHASDDADHHSGAHGGADGAVTAASQQSFFEYILQQLRGSRRPSREDAEDSTTPAVGSEHQRRQRHTPLYIPNPDTFICAGWQCAWDADALADLRRDWLQNIYRALPVPPVSEESMALSSDASSSSFPSSPVASFVEALRQRRALLNEALALELNVGRSRRWGRGVGQRVGRAGHTLESQGSLPALSLPASAAEREMELSRMQGSWVRAAALHLLRNSGSASEGCSVADTADHDKETEAQRHRHSSVEEDSQENVLSAYCWAVCDACGKLRRVAQPFPGGAPFVCAMAVTASSSCRATRGGNAPHPDSASGINQACSVSEMEGLMQCNMKLCEAELIYAALSSPFLPYPLKAQLDSLSRRQNCVEGPQEPAERLSRADVTRVLLAEPLLRTIQSSVRESVMRGAPSRTAYQRRRASSAAAAATPTAVKLRRKGLASELDDAGAELGEKELFIYRSLPILRELARSIKARSISAFVRQLQLTPAQIQAKREAVMLDSFLSGHQRSSETGGGSETAEREAGASLARASEEETAQLKMKLEEGDTASAEPAGCSSTRPTRTRTKAPPSKSAKPFTQEGEPAAVEKERVKGDAVSSSDVATPRGVVVPSPARSRPQVPHKAVPRALGRPQGLVSDAAQQPQPQAALPAPRKRGRSSRQEPEKSPKSVASVSQATREVTVVAGDVNTAPTRRCRRQRYELASLEKAAASHVAAVENTVTVGEVESSPTIPPPGRSRGRPPGSGSAGRRQSQRTDDELAEKKDARDDKWEVVHWVQCDLCSKWRIVPQRVPANVKFWECKMRYDEKHGRATTCDDADDADLAS</sequence>
<evidence type="ECO:0000259" key="5">
    <source>
        <dbReference type="PROSITE" id="PS51050"/>
    </source>
</evidence>